<accession>T1HL03</accession>
<dbReference type="VEuPathDB" id="VectorBase:RPRC004727"/>
<dbReference type="EMBL" id="ACPB03028122">
    <property type="status" value="NOT_ANNOTATED_CDS"/>
    <property type="molecule type" value="Genomic_DNA"/>
</dbReference>
<dbReference type="AlphaFoldDB" id="T1HL03"/>
<dbReference type="EnsemblMetazoa" id="RPRC004727-RA">
    <property type="protein sequence ID" value="RPRC004727-PA"/>
    <property type="gene ID" value="RPRC004727"/>
</dbReference>
<dbReference type="HOGENOM" id="CLU_1995401_0_0_1"/>
<reference evidence="2" key="1">
    <citation type="submission" date="2015-05" db="UniProtKB">
        <authorList>
            <consortium name="EnsemblMetazoa"/>
        </authorList>
    </citation>
    <scope>IDENTIFICATION</scope>
</reference>
<keyword evidence="3" id="KW-1185">Reference proteome</keyword>
<evidence type="ECO:0000313" key="2">
    <source>
        <dbReference type="EnsemblMetazoa" id="RPRC004727-PA"/>
    </source>
</evidence>
<evidence type="ECO:0000313" key="3">
    <source>
        <dbReference type="Proteomes" id="UP000015103"/>
    </source>
</evidence>
<proteinExistence type="predicted"/>
<feature type="region of interest" description="Disordered" evidence="1">
    <location>
        <begin position="19"/>
        <end position="50"/>
    </location>
</feature>
<evidence type="ECO:0000256" key="1">
    <source>
        <dbReference type="SAM" id="MobiDB-lite"/>
    </source>
</evidence>
<protein>
    <submittedName>
        <fullName evidence="2">Uncharacterized protein</fullName>
    </submittedName>
</protein>
<dbReference type="Proteomes" id="UP000015103">
    <property type="component" value="Unassembled WGS sequence"/>
</dbReference>
<dbReference type="InParanoid" id="T1HL03"/>
<organism evidence="2 3">
    <name type="scientific">Rhodnius prolixus</name>
    <name type="common">Triatomid bug</name>
    <dbReference type="NCBI Taxonomy" id="13249"/>
    <lineage>
        <taxon>Eukaryota</taxon>
        <taxon>Metazoa</taxon>
        <taxon>Ecdysozoa</taxon>
        <taxon>Arthropoda</taxon>
        <taxon>Hexapoda</taxon>
        <taxon>Insecta</taxon>
        <taxon>Pterygota</taxon>
        <taxon>Neoptera</taxon>
        <taxon>Paraneoptera</taxon>
        <taxon>Hemiptera</taxon>
        <taxon>Heteroptera</taxon>
        <taxon>Panheteroptera</taxon>
        <taxon>Cimicomorpha</taxon>
        <taxon>Reduviidae</taxon>
        <taxon>Triatominae</taxon>
        <taxon>Rhodnius</taxon>
    </lineage>
</organism>
<name>T1HL03_RHOPR</name>
<sequence length="125" mass="14190">MFAINKLFVLIIENKKKLKDKTEGTREDIEDERSEIKIPKDGSTTEEETTEMCTVQTNRDGASNISLCTCRICQTAKSKEALISPCYCKEQFDFESDTDSTIDIVEQPPDLLNIVSDVEELDEMN</sequence>